<evidence type="ECO:0000313" key="2">
    <source>
        <dbReference type="Proteomes" id="UP000030854"/>
    </source>
</evidence>
<dbReference type="EMBL" id="JNVN01000633">
    <property type="protein sequence ID" value="KHJ34874.1"/>
    <property type="molecule type" value="Genomic_DNA"/>
</dbReference>
<proteinExistence type="predicted"/>
<accession>A0A0B1PE32</accession>
<dbReference type="AlphaFoldDB" id="A0A0B1PE32"/>
<gene>
    <name evidence="1" type="ORF">EV44_g3257</name>
</gene>
<keyword evidence="2" id="KW-1185">Reference proteome</keyword>
<sequence length="187" mass="20940">MVNRIIIFRAVSSKYKVYSGNIILQADAVVKTEILEDLSSSEINAGYPALSSSAPRKALIALPKVWHNTLGQPSLATIESLPNNVDGCDFDSTEKVSTVDFEPSLLPKAKAIFSRLPEKIGKFQFFNGEKHMVVVSWDIVELNTALDGLKYLFHFHYDNETSHHIKCTKIMVEAATYFKICFPKAEK</sequence>
<organism evidence="1 2">
    <name type="scientific">Uncinula necator</name>
    <name type="common">Grape powdery mildew</name>
    <dbReference type="NCBI Taxonomy" id="52586"/>
    <lineage>
        <taxon>Eukaryota</taxon>
        <taxon>Fungi</taxon>
        <taxon>Dikarya</taxon>
        <taxon>Ascomycota</taxon>
        <taxon>Pezizomycotina</taxon>
        <taxon>Leotiomycetes</taxon>
        <taxon>Erysiphales</taxon>
        <taxon>Erysiphaceae</taxon>
        <taxon>Erysiphe</taxon>
    </lineage>
</organism>
<protein>
    <submittedName>
        <fullName evidence="1">Uncharacterized protein</fullName>
    </submittedName>
</protein>
<dbReference type="Proteomes" id="UP000030854">
    <property type="component" value="Unassembled WGS sequence"/>
</dbReference>
<dbReference type="HOGENOM" id="CLU_1448744_0_0_1"/>
<evidence type="ECO:0000313" key="1">
    <source>
        <dbReference type="EMBL" id="KHJ34874.1"/>
    </source>
</evidence>
<reference evidence="1 2" key="1">
    <citation type="journal article" date="2014" name="BMC Genomics">
        <title>Adaptive genomic structural variation in the grape powdery mildew pathogen, Erysiphe necator.</title>
        <authorList>
            <person name="Jones L."/>
            <person name="Riaz S."/>
            <person name="Morales-Cruz A."/>
            <person name="Amrine K.C."/>
            <person name="McGuire B."/>
            <person name="Gubler W.D."/>
            <person name="Walker M.A."/>
            <person name="Cantu D."/>
        </authorList>
    </citation>
    <scope>NUCLEOTIDE SEQUENCE [LARGE SCALE GENOMIC DNA]</scope>
    <source>
        <strain evidence="2">c</strain>
    </source>
</reference>
<comment type="caution">
    <text evidence="1">The sequence shown here is derived from an EMBL/GenBank/DDBJ whole genome shotgun (WGS) entry which is preliminary data.</text>
</comment>
<name>A0A0B1PE32_UNCNE</name>